<keyword evidence="2" id="KW-0677">Repeat</keyword>
<dbReference type="InterPro" id="IPR015943">
    <property type="entry name" value="WD40/YVTN_repeat-like_dom_sf"/>
</dbReference>
<dbReference type="PROSITE" id="PS50294">
    <property type="entry name" value="WD_REPEATS_REGION"/>
    <property type="match status" value="1"/>
</dbReference>
<dbReference type="Proteomes" id="UP000836788">
    <property type="component" value="Chromosome 2"/>
</dbReference>
<reference evidence="5" key="1">
    <citation type="submission" date="2022-02" db="EMBL/GenBank/DDBJ databases">
        <authorList>
            <person name="Giguere J D."/>
        </authorList>
    </citation>
    <scope>NUCLEOTIDE SEQUENCE</scope>
    <source>
        <strain evidence="5">CCAP 1055/1</strain>
    </source>
</reference>
<dbReference type="PANTHER" id="PTHR19854:SF1">
    <property type="entry name" value="GUANINE NUCLEOTIDE-BINDING PROTEIN SUBUNIT BETA-LIKE PROTEIN 1"/>
    <property type="match status" value="1"/>
</dbReference>
<sequence>MDGGSRTLDPILTLRVPPSSTEDHPSTLTSTKGNRSTISSLCFLPTIDNSLIAASPIPPQLKESSSNEQTSLVLEHRIHDEDDDQEDESSDDDDDYVSKCQSITQAERVHDADVTSEARHAAVVASLRGQWLATCHTNGDSILWDLGRQKATNRVAPNRGPAIALRRCIEGEDSATGLHTKILLQTRDEMGTVTLHDAQAPWLRDGLSETARVETCSQTFCQAAPCRGDWRLVALPAYEHDWVTVRDWRVPPSNTPVLSMPASAGRAATYDAGGVHDMLTSLAMSTTSEYGRPILACGMESGNVFFHDLAMLREKSSIATFAPDVLSSDVKLSQDPILSLDMMPSSSISSAGASVVTIAGMAGDSLELLNLLENERGTVAVLKTTLTDASSSLVTRLRSRVATCRVHEGSYGKPGVNLCRFRPDGRIFAVGGWDRRLRIFDRSRKTSPLAILKGHTTGVSAMDWAAHAATSGILATGDSDGCVYVWRCFSS</sequence>
<feature type="compositionally biased region" description="Acidic residues" evidence="4">
    <location>
        <begin position="81"/>
        <end position="95"/>
    </location>
</feature>
<evidence type="ECO:0000256" key="1">
    <source>
        <dbReference type="ARBA" id="ARBA00022574"/>
    </source>
</evidence>
<evidence type="ECO:0000256" key="4">
    <source>
        <dbReference type="SAM" id="MobiDB-lite"/>
    </source>
</evidence>
<protein>
    <submittedName>
        <fullName evidence="5">Uncharacterized protein</fullName>
    </submittedName>
</protein>
<proteinExistence type="predicted"/>
<evidence type="ECO:0000313" key="5">
    <source>
        <dbReference type="EMBL" id="CAG9284705.1"/>
    </source>
</evidence>
<dbReference type="AlphaFoldDB" id="A0A8J9S8H7"/>
<dbReference type="PROSITE" id="PS50082">
    <property type="entry name" value="WD_REPEATS_2"/>
    <property type="match status" value="1"/>
</dbReference>
<dbReference type="EMBL" id="OU594943">
    <property type="protein sequence ID" value="CAG9284705.1"/>
    <property type="molecule type" value="Genomic_DNA"/>
</dbReference>
<evidence type="ECO:0000256" key="3">
    <source>
        <dbReference type="PROSITE-ProRule" id="PRU00221"/>
    </source>
</evidence>
<evidence type="ECO:0000256" key="2">
    <source>
        <dbReference type="ARBA" id="ARBA00022737"/>
    </source>
</evidence>
<dbReference type="InterPro" id="IPR036322">
    <property type="entry name" value="WD40_repeat_dom_sf"/>
</dbReference>
<feature type="repeat" description="WD" evidence="3">
    <location>
        <begin position="452"/>
        <end position="491"/>
    </location>
</feature>
<gene>
    <name evidence="5" type="ORF">PTTT1_LOCUS26768</name>
</gene>
<name>A0A8J9S8H7_PHATR</name>
<organism evidence="5">
    <name type="scientific">Phaeodactylum tricornutum</name>
    <name type="common">Diatom</name>
    <dbReference type="NCBI Taxonomy" id="2850"/>
    <lineage>
        <taxon>Eukaryota</taxon>
        <taxon>Sar</taxon>
        <taxon>Stramenopiles</taxon>
        <taxon>Ochrophyta</taxon>
        <taxon>Bacillariophyta</taxon>
        <taxon>Bacillariophyceae</taxon>
        <taxon>Bacillariophycidae</taxon>
        <taxon>Naviculales</taxon>
        <taxon>Phaeodactylaceae</taxon>
        <taxon>Phaeodactylum</taxon>
    </lineage>
</organism>
<keyword evidence="1 3" id="KW-0853">WD repeat</keyword>
<feature type="region of interest" description="Disordered" evidence="4">
    <location>
        <begin position="1"/>
        <end position="33"/>
    </location>
</feature>
<dbReference type="PANTHER" id="PTHR19854">
    <property type="entry name" value="TRANSDUCIN BETA-LIKE 3"/>
    <property type="match status" value="1"/>
</dbReference>
<dbReference type="SMART" id="SM00320">
    <property type="entry name" value="WD40"/>
    <property type="match status" value="3"/>
</dbReference>
<accession>A0A8J9S8H7</accession>
<feature type="region of interest" description="Disordered" evidence="4">
    <location>
        <begin position="76"/>
        <end position="97"/>
    </location>
</feature>
<dbReference type="InterPro" id="IPR001680">
    <property type="entry name" value="WD40_rpt"/>
</dbReference>
<dbReference type="Pfam" id="PF00400">
    <property type="entry name" value="WD40"/>
    <property type="match status" value="2"/>
</dbReference>
<dbReference type="Gene3D" id="2.130.10.10">
    <property type="entry name" value="YVTN repeat-like/Quinoprotein amine dehydrogenase"/>
    <property type="match status" value="2"/>
</dbReference>
<dbReference type="SUPFAM" id="SSF50978">
    <property type="entry name" value="WD40 repeat-like"/>
    <property type="match status" value="1"/>
</dbReference>